<dbReference type="SUPFAM" id="SSF53474">
    <property type="entry name" value="alpha/beta-Hydrolases"/>
    <property type="match status" value="1"/>
</dbReference>
<dbReference type="PANTHER" id="PTHR48098">
    <property type="entry name" value="ENTEROCHELIN ESTERASE-RELATED"/>
    <property type="match status" value="1"/>
</dbReference>
<dbReference type="EMBL" id="CP053921">
    <property type="protein sequence ID" value="QKG69963.1"/>
    <property type="molecule type" value="Genomic_DNA"/>
</dbReference>
<accession>A0A7D4B622</accession>
<dbReference type="InterPro" id="IPR029058">
    <property type="entry name" value="AB_hydrolase_fold"/>
</dbReference>
<dbReference type="InterPro" id="IPR000801">
    <property type="entry name" value="Esterase-like"/>
</dbReference>
<evidence type="ECO:0000313" key="2">
    <source>
        <dbReference type="EMBL" id="QKG69963.1"/>
    </source>
</evidence>
<dbReference type="KEGG" id="emv:HQR01_00450"/>
<evidence type="ECO:0000313" key="3">
    <source>
        <dbReference type="Proteomes" id="UP000504693"/>
    </source>
</evidence>
<reference evidence="2 3" key="1">
    <citation type="submission" date="2020-05" db="EMBL/GenBank/DDBJ databases">
        <title>Erythrobacter mangrovi sp. nov., isolated from rhizosphere soil of mangrove plant (Kandelia candel).</title>
        <authorList>
            <person name="Ye Y.H."/>
        </authorList>
    </citation>
    <scope>NUCLEOTIDE SEQUENCE [LARGE SCALE GENOMIC DNA]</scope>
    <source>
        <strain evidence="2 3">EB310</strain>
    </source>
</reference>
<dbReference type="Gene3D" id="3.40.50.1820">
    <property type="entry name" value="alpha/beta hydrolase"/>
    <property type="match status" value="1"/>
</dbReference>
<sequence>MMRRLLAALALTATAPLAAQEAPKPSVPEVSAGSIVWWPGFAPAEAVGVEDIWVWLPPSYASSPERRYPVLYMHDAENIFDRRLSNFDKEWGIDEAIARMSEQGDLREWIVVGLRSPKNRYQVMFPQKLYGLLPEDYRQRVDEIQFAGIEPGYPLRGDDYVRLLVEDLKPRVDASFRTLAGPQDTAVMGSSMGGLMSLYAIAEHPEVFGQAAGLSTHLPLAAPEGDDVEGRVRVVTEAFRAYFAASALNPDRNHIYIDHGTATLDAFYPPYAKAFDAMMAEQGWGGASYQSRAFFGAEHEENAWAQRIDIPLTFLDRSDP</sequence>
<keyword evidence="1" id="KW-0732">Signal</keyword>
<dbReference type="Proteomes" id="UP000504693">
    <property type="component" value="Chromosome"/>
</dbReference>
<keyword evidence="3" id="KW-1185">Reference proteome</keyword>
<dbReference type="AlphaFoldDB" id="A0A7D4B622"/>
<proteinExistence type="predicted"/>
<evidence type="ECO:0000256" key="1">
    <source>
        <dbReference type="SAM" id="SignalP"/>
    </source>
</evidence>
<feature type="chain" id="PRO_5028861408" evidence="1">
    <location>
        <begin position="19"/>
        <end position="320"/>
    </location>
</feature>
<feature type="signal peptide" evidence="1">
    <location>
        <begin position="1"/>
        <end position="18"/>
    </location>
</feature>
<organism evidence="2 3">
    <name type="scientific">Erythrobacter mangrovi</name>
    <dbReference type="NCBI Taxonomy" id="2739433"/>
    <lineage>
        <taxon>Bacteria</taxon>
        <taxon>Pseudomonadati</taxon>
        <taxon>Pseudomonadota</taxon>
        <taxon>Alphaproteobacteria</taxon>
        <taxon>Sphingomonadales</taxon>
        <taxon>Erythrobacteraceae</taxon>
        <taxon>Erythrobacter/Porphyrobacter group</taxon>
        <taxon>Erythrobacter</taxon>
    </lineage>
</organism>
<dbReference type="PANTHER" id="PTHR48098:SF6">
    <property type="entry name" value="FERRI-BACILLIBACTIN ESTERASE BESA"/>
    <property type="match status" value="1"/>
</dbReference>
<dbReference type="Pfam" id="PF00756">
    <property type="entry name" value="Esterase"/>
    <property type="match status" value="1"/>
</dbReference>
<gene>
    <name evidence="2" type="ORF">HQR01_00450</name>
</gene>
<protein>
    <submittedName>
        <fullName evidence="2">Esterase</fullName>
    </submittedName>
</protein>
<dbReference type="RefSeq" id="WP_173211850.1">
    <property type="nucleotide sequence ID" value="NZ_CP053921.1"/>
</dbReference>
<dbReference type="InterPro" id="IPR050583">
    <property type="entry name" value="Mycobacterial_A85_antigen"/>
</dbReference>
<name>A0A7D4B622_9SPHN</name>